<evidence type="ECO:0000313" key="3">
    <source>
        <dbReference type="Proteomes" id="UP000315295"/>
    </source>
</evidence>
<dbReference type="EMBL" id="VIEB01000337">
    <property type="protein sequence ID" value="TQD94767.1"/>
    <property type="molecule type" value="Genomic_DNA"/>
</dbReference>
<evidence type="ECO:0000313" key="2">
    <source>
        <dbReference type="EMBL" id="TQD94767.1"/>
    </source>
</evidence>
<evidence type="ECO:0000256" key="1">
    <source>
        <dbReference type="SAM" id="MobiDB-lite"/>
    </source>
</evidence>
<gene>
    <name evidence="2" type="ORF">C1H46_019621</name>
</gene>
<keyword evidence="3" id="KW-1185">Reference proteome</keyword>
<dbReference type="Proteomes" id="UP000315295">
    <property type="component" value="Unassembled WGS sequence"/>
</dbReference>
<comment type="caution">
    <text evidence="2">The sequence shown here is derived from an EMBL/GenBank/DDBJ whole genome shotgun (WGS) entry which is preliminary data.</text>
</comment>
<accession>A0A540M7P0</accession>
<reference evidence="2 3" key="1">
    <citation type="journal article" date="2019" name="G3 (Bethesda)">
        <title>Sequencing of a Wild Apple (Malus baccata) Genome Unravels the Differences Between Cultivated and Wild Apple Species Regarding Disease Resistance and Cold Tolerance.</title>
        <authorList>
            <person name="Chen X."/>
        </authorList>
    </citation>
    <scope>NUCLEOTIDE SEQUENCE [LARGE SCALE GENOMIC DNA]</scope>
    <source>
        <strain evidence="3">cv. Shandingzi</strain>
        <tissue evidence="2">Leaves</tissue>
    </source>
</reference>
<dbReference type="AlphaFoldDB" id="A0A540M7P0"/>
<protein>
    <submittedName>
        <fullName evidence="2">Uncharacterized protein</fullName>
    </submittedName>
</protein>
<proteinExistence type="predicted"/>
<sequence length="93" mass="10858">MSSKDQMVEEIYTKERSGGCSDQEQKPLQRSVERARQCTTSFAWQHIWVMLALVIWSSNAFASSTIGPTSERLRDWPYKAKTIWRESLSLIRF</sequence>
<feature type="region of interest" description="Disordered" evidence="1">
    <location>
        <begin position="1"/>
        <end position="27"/>
    </location>
</feature>
<feature type="compositionally biased region" description="Basic and acidic residues" evidence="1">
    <location>
        <begin position="11"/>
        <end position="27"/>
    </location>
</feature>
<name>A0A540M7P0_MALBA</name>
<organism evidence="2 3">
    <name type="scientific">Malus baccata</name>
    <name type="common">Siberian crab apple</name>
    <name type="synonym">Pyrus baccata</name>
    <dbReference type="NCBI Taxonomy" id="106549"/>
    <lineage>
        <taxon>Eukaryota</taxon>
        <taxon>Viridiplantae</taxon>
        <taxon>Streptophyta</taxon>
        <taxon>Embryophyta</taxon>
        <taxon>Tracheophyta</taxon>
        <taxon>Spermatophyta</taxon>
        <taxon>Magnoliopsida</taxon>
        <taxon>eudicotyledons</taxon>
        <taxon>Gunneridae</taxon>
        <taxon>Pentapetalae</taxon>
        <taxon>rosids</taxon>
        <taxon>fabids</taxon>
        <taxon>Rosales</taxon>
        <taxon>Rosaceae</taxon>
        <taxon>Amygdaloideae</taxon>
        <taxon>Maleae</taxon>
        <taxon>Malus</taxon>
    </lineage>
</organism>